<evidence type="ECO:0000256" key="3">
    <source>
        <dbReference type="ARBA" id="ARBA00022705"/>
    </source>
</evidence>
<evidence type="ECO:0000256" key="9">
    <source>
        <dbReference type="ARBA" id="ARBA00023163"/>
    </source>
</evidence>
<evidence type="ECO:0000256" key="5">
    <source>
        <dbReference type="ARBA" id="ARBA00022801"/>
    </source>
</evidence>
<dbReference type="Gene3D" id="1.10.10.10">
    <property type="entry name" value="Winged helix-like DNA-binding domain superfamily/Winged helix DNA-binding domain"/>
    <property type="match status" value="1"/>
</dbReference>
<comment type="subunit">
    <text evidence="12">Homodimer.</text>
</comment>
<dbReference type="AlphaFoldDB" id="A0A543IDU5"/>
<dbReference type="EMBL" id="VFPO01000001">
    <property type="protein sequence ID" value="TQM68753.1"/>
    <property type="molecule type" value="Genomic_DNA"/>
</dbReference>
<keyword evidence="2 12" id="KW-0678">Repressor</keyword>
<evidence type="ECO:0000256" key="12">
    <source>
        <dbReference type="HAMAP-Rule" id="MF_00015"/>
    </source>
</evidence>
<feature type="site" description="Cleavage; by autolysis" evidence="12">
    <location>
        <begin position="150"/>
        <end position="151"/>
    </location>
</feature>
<feature type="active site" description="For autocatalytic cleavage activity" evidence="12">
    <location>
        <position position="185"/>
    </location>
</feature>
<keyword evidence="8 12" id="KW-0238">DNA-binding</keyword>
<comment type="caution">
    <text evidence="16">The sequence shown here is derived from an EMBL/GenBank/DDBJ whole genome shotgun (WGS) entry which is preliminary data.</text>
</comment>
<evidence type="ECO:0000313" key="17">
    <source>
        <dbReference type="Proteomes" id="UP000316706"/>
    </source>
</evidence>
<dbReference type="InterPro" id="IPR006197">
    <property type="entry name" value="Peptidase_S24_LexA"/>
</dbReference>
<keyword evidence="5 12" id="KW-0378">Hydrolase</keyword>
<dbReference type="CDD" id="cd06529">
    <property type="entry name" value="S24_LexA-like"/>
    <property type="match status" value="1"/>
</dbReference>
<evidence type="ECO:0000256" key="1">
    <source>
        <dbReference type="ARBA" id="ARBA00007484"/>
    </source>
</evidence>
<keyword evidence="6 12" id="KW-0068">Autocatalytic cleavage</keyword>
<evidence type="ECO:0000256" key="6">
    <source>
        <dbReference type="ARBA" id="ARBA00022813"/>
    </source>
</evidence>
<dbReference type="InterPro" id="IPR036286">
    <property type="entry name" value="LexA/Signal_pep-like_sf"/>
</dbReference>
<protein>
    <recommendedName>
        <fullName evidence="12">LexA repressor</fullName>
        <ecNumber evidence="12">3.4.21.88</ecNumber>
    </recommendedName>
</protein>
<dbReference type="InterPro" id="IPR036388">
    <property type="entry name" value="WH-like_DNA-bd_sf"/>
</dbReference>
<dbReference type="HAMAP" id="MF_00015">
    <property type="entry name" value="LexA"/>
    <property type="match status" value="1"/>
</dbReference>
<evidence type="ECO:0000256" key="2">
    <source>
        <dbReference type="ARBA" id="ARBA00022491"/>
    </source>
</evidence>
<evidence type="ECO:0000256" key="10">
    <source>
        <dbReference type="ARBA" id="ARBA00023204"/>
    </source>
</evidence>
<dbReference type="PRINTS" id="PR00726">
    <property type="entry name" value="LEXASERPTASE"/>
</dbReference>
<dbReference type="InterPro" id="IPR015927">
    <property type="entry name" value="Peptidase_S24_S26A/B/C"/>
</dbReference>
<keyword evidence="7 12" id="KW-0805">Transcription regulation</keyword>
<organism evidence="16 17">
    <name type="scientific">Actinomadura hallensis</name>
    <dbReference type="NCBI Taxonomy" id="337895"/>
    <lineage>
        <taxon>Bacteria</taxon>
        <taxon>Bacillati</taxon>
        <taxon>Actinomycetota</taxon>
        <taxon>Actinomycetes</taxon>
        <taxon>Streptosporangiales</taxon>
        <taxon>Thermomonosporaceae</taxon>
        <taxon>Actinomadura</taxon>
    </lineage>
</organism>
<evidence type="ECO:0000256" key="13">
    <source>
        <dbReference type="RuleBase" id="RU003991"/>
    </source>
</evidence>
<feature type="active site" description="For autocatalytic cleavage activity" evidence="12">
    <location>
        <position position="222"/>
    </location>
</feature>
<keyword evidence="9 12" id="KW-0804">Transcription</keyword>
<feature type="domain" description="LexA repressor DNA-binding" evidence="15">
    <location>
        <begin position="57"/>
        <end position="119"/>
    </location>
</feature>
<keyword evidence="3 12" id="KW-0235">DNA replication</keyword>
<dbReference type="Pfam" id="PF00717">
    <property type="entry name" value="Peptidase_S24"/>
    <property type="match status" value="1"/>
</dbReference>
<reference evidence="16 17" key="1">
    <citation type="submission" date="2019-06" db="EMBL/GenBank/DDBJ databases">
        <title>Sequencing the genomes of 1000 actinobacteria strains.</title>
        <authorList>
            <person name="Klenk H.-P."/>
        </authorList>
    </citation>
    <scope>NUCLEOTIDE SEQUENCE [LARGE SCALE GENOMIC DNA]</scope>
    <source>
        <strain evidence="16 17">DSM 45043</strain>
    </source>
</reference>
<dbReference type="InterPro" id="IPR006200">
    <property type="entry name" value="LexA"/>
</dbReference>
<dbReference type="SUPFAM" id="SSF51306">
    <property type="entry name" value="LexA/Signal peptidase"/>
    <property type="match status" value="1"/>
</dbReference>
<dbReference type="PANTHER" id="PTHR33516:SF2">
    <property type="entry name" value="LEXA REPRESSOR-RELATED"/>
    <property type="match status" value="1"/>
</dbReference>
<dbReference type="Proteomes" id="UP000316706">
    <property type="component" value="Unassembled WGS sequence"/>
</dbReference>
<dbReference type="GO" id="GO:0003677">
    <property type="term" value="F:DNA binding"/>
    <property type="evidence" value="ECO:0007669"/>
    <property type="project" value="UniProtKB-UniRule"/>
</dbReference>
<dbReference type="GO" id="GO:0006508">
    <property type="term" value="P:proteolysis"/>
    <property type="evidence" value="ECO:0007669"/>
    <property type="project" value="InterPro"/>
</dbReference>
<keyword evidence="4 12" id="KW-0227">DNA damage</keyword>
<comment type="catalytic activity">
    <reaction evidence="12">
        <text>Hydrolysis of Ala-|-Gly bond in repressor LexA.</text>
        <dbReference type="EC" id="3.4.21.88"/>
    </reaction>
</comment>
<keyword evidence="10 12" id="KW-0234">DNA repair</keyword>
<dbReference type="GO" id="GO:0004252">
    <property type="term" value="F:serine-type endopeptidase activity"/>
    <property type="evidence" value="ECO:0007669"/>
    <property type="project" value="UniProtKB-UniRule"/>
</dbReference>
<evidence type="ECO:0000313" key="16">
    <source>
        <dbReference type="EMBL" id="TQM68753.1"/>
    </source>
</evidence>
<dbReference type="NCBIfam" id="TIGR00498">
    <property type="entry name" value="lexA"/>
    <property type="match status" value="1"/>
</dbReference>
<evidence type="ECO:0000259" key="15">
    <source>
        <dbReference type="Pfam" id="PF01726"/>
    </source>
</evidence>
<dbReference type="Pfam" id="PF01726">
    <property type="entry name" value="LexA_DNA_bind"/>
    <property type="match status" value="1"/>
</dbReference>
<evidence type="ECO:0000256" key="7">
    <source>
        <dbReference type="ARBA" id="ARBA00023015"/>
    </source>
</evidence>
<feature type="domain" description="Peptidase S24/S26A/S26B/S26C" evidence="14">
    <location>
        <begin position="143"/>
        <end position="254"/>
    </location>
</feature>
<dbReference type="InterPro" id="IPR036390">
    <property type="entry name" value="WH_DNA-bd_sf"/>
</dbReference>
<accession>A0A543IDU5</accession>
<dbReference type="GO" id="GO:0006281">
    <property type="term" value="P:DNA repair"/>
    <property type="evidence" value="ECO:0007669"/>
    <property type="project" value="UniProtKB-UniRule"/>
</dbReference>
<dbReference type="EC" id="3.4.21.88" evidence="12"/>
<dbReference type="SUPFAM" id="SSF46785">
    <property type="entry name" value="Winged helix' DNA-binding domain"/>
    <property type="match status" value="1"/>
</dbReference>
<name>A0A543IDU5_9ACTN</name>
<proteinExistence type="inferred from homology"/>
<comment type="function">
    <text evidence="12">Represses a number of genes involved in the response to DNA damage (SOS response), including recA and lexA. In the presence of single-stranded DNA, RecA interacts with LexA causing an autocatalytic cleavage which disrupts the DNA-binding part of LexA, leading to derepression of the SOS regulon and eventually DNA repair.</text>
</comment>
<comment type="similarity">
    <text evidence="1 12 13">Belongs to the peptidase S24 family.</text>
</comment>
<sequence length="261" mass="28285">MRLSAFFVVMAEAERGNIREAALAGVVLDRPSHSGAPTIPRVTAYSDLDPFGDLDASALPPRQQQILAVIRDWVVRYGYAPSTREIGDAVGLRSSSSVSRHLASLEDKGFLRRGPALSRPIDTRVFLRQEQPRESSDGPVTVPVVGDIAAGIPIPAEEHVDDALMLPRELTGRGTVFALRVRGDSMIDAAICDGDLVVVRQQQEAHSGQIVAAMIDGEATVKVFRRRNGHVQLEPRNPAYDVIDGDEAVVLGIVISVVRRL</sequence>
<dbReference type="InterPro" id="IPR050077">
    <property type="entry name" value="LexA_repressor"/>
</dbReference>
<evidence type="ECO:0000259" key="14">
    <source>
        <dbReference type="Pfam" id="PF00717"/>
    </source>
</evidence>
<dbReference type="GO" id="GO:0009432">
    <property type="term" value="P:SOS response"/>
    <property type="evidence" value="ECO:0007669"/>
    <property type="project" value="UniProtKB-UniRule"/>
</dbReference>
<dbReference type="GO" id="GO:0006260">
    <property type="term" value="P:DNA replication"/>
    <property type="evidence" value="ECO:0007669"/>
    <property type="project" value="UniProtKB-UniRule"/>
</dbReference>
<feature type="DNA-binding region" description="H-T-H motif" evidence="12">
    <location>
        <begin position="83"/>
        <end position="103"/>
    </location>
</feature>
<dbReference type="InterPro" id="IPR006199">
    <property type="entry name" value="LexA_DNA-bd_dom"/>
</dbReference>
<dbReference type="PANTHER" id="PTHR33516">
    <property type="entry name" value="LEXA REPRESSOR"/>
    <property type="match status" value="1"/>
</dbReference>
<gene>
    <name evidence="12" type="primary">lexA</name>
    <name evidence="16" type="ORF">FHX41_2417</name>
</gene>
<evidence type="ECO:0000256" key="8">
    <source>
        <dbReference type="ARBA" id="ARBA00023125"/>
    </source>
</evidence>
<dbReference type="FunFam" id="2.10.109.10:FF:000001">
    <property type="entry name" value="LexA repressor"/>
    <property type="match status" value="1"/>
</dbReference>
<keyword evidence="17" id="KW-1185">Reference proteome</keyword>
<evidence type="ECO:0000256" key="4">
    <source>
        <dbReference type="ARBA" id="ARBA00022763"/>
    </source>
</evidence>
<evidence type="ECO:0000256" key="11">
    <source>
        <dbReference type="ARBA" id="ARBA00023236"/>
    </source>
</evidence>
<dbReference type="GO" id="GO:0045892">
    <property type="term" value="P:negative regulation of DNA-templated transcription"/>
    <property type="evidence" value="ECO:0007669"/>
    <property type="project" value="UniProtKB-UniRule"/>
</dbReference>
<dbReference type="Gene3D" id="2.10.109.10">
    <property type="entry name" value="Umud Fragment, subunit A"/>
    <property type="match status" value="1"/>
</dbReference>
<dbReference type="InterPro" id="IPR039418">
    <property type="entry name" value="LexA-like"/>
</dbReference>
<keyword evidence="11 12" id="KW-0742">SOS response</keyword>